<protein>
    <submittedName>
        <fullName evidence="1">Uncharacterized protein</fullName>
    </submittedName>
</protein>
<dbReference type="EMBL" id="ADVG01000001">
    <property type="protein sequence ID" value="EFH90927.1"/>
    <property type="molecule type" value="Genomic_DNA"/>
</dbReference>
<dbReference type="InParanoid" id="D6THV7"/>
<gene>
    <name evidence="1" type="ORF">Krac_12569</name>
</gene>
<reference evidence="1 2" key="1">
    <citation type="journal article" date="2011" name="Stand. Genomic Sci.">
        <title>Non-contiguous finished genome sequence and contextual data of the filamentous soil bacterium Ktedonobacter racemifer type strain (SOSP1-21).</title>
        <authorList>
            <person name="Chang Y.J."/>
            <person name="Land M."/>
            <person name="Hauser L."/>
            <person name="Chertkov O."/>
            <person name="Del Rio T.G."/>
            <person name="Nolan M."/>
            <person name="Copeland A."/>
            <person name="Tice H."/>
            <person name="Cheng J.F."/>
            <person name="Lucas S."/>
            <person name="Han C."/>
            <person name="Goodwin L."/>
            <person name="Pitluck S."/>
            <person name="Ivanova N."/>
            <person name="Ovchinikova G."/>
            <person name="Pati A."/>
            <person name="Chen A."/>
            <person name="Palaniappan K."/>
            <person name="Mavromatis K."/>
            <person name="Liolios K."/>
            <person name="Brettin T."/>
            <person name="Fiebig A."/>
            <person name="Rohde M."/>
            <person name="Abt B."/>
            <person name="Goker M."/>
            <person name="Detter J.C."/>
            <person name="Woyke T."/>
            <person name="Bristow J."/>
            <person name="Eisen J.A."/>
            <person name="Markowitz V."/>
            <person name="Hugenholtz P."/>
            <person name="Kyrpides N.C."/>
            <person name="Klenk H.P."/>
            <person name="Lapidus A."/>
        </authorList>
    </citation>
    <scope>NUCLEOTIDE SEQUENCE [LARGE SCALE GENOMIC DNA]</scope>
    <source>
        <strain evidence="2">DSM 44963</strain>
    </source>
</reference>
<dbReference type="STRING" id="485913.Krac_12569"/>
<keyword evidence="2" id="KW-1185">Reference proteome</keyword>
<evidence type="ECO:0000313" key="1">
    <source>
        <dbReference type="EMBL" id="EFH90927.1"/>
    </source>
</evidence>
<name>D6THV7_KTERA</name>
<sequence length="58" mass="6802">MNTKYRFQRNPNIMSRSFADVFIARCPTCQQRQIHANRKAPTCLLLYYSSKQSYGIIA</sequence>
<dbReference type="Proteomes" id="UP000004508">
    <property type="component" value="Unassembled WGS sequence"/>
</dbReference>
<accession>D6THV7</accession>
<comment type="caution">
    <text evidence="1">The sequence shown here is derived from an EMBL/GenBank/DDBJ whole genome shotgun (WGS) entry which is preliminary data.</text>
</comment>
<dbReference type="AlphaFoldDB" id="D6THV7"/>
<evidence type="ECO:0000313" key="2">
    <source>
        <dbReference type="Proteomes" id="UP000004508"/>
    </source>
</evidence>
<organism evidence="1 2">
    <name type="scientific">Ktedonobacter racemifer DSM 44963</name>
    <dbReference type="NCBI Taxonomy" id="485913"/>
    <lineage>
        <taxon>Bacteria</taxon>
        <taxon>Bacillati</taxon>
        <taxon>Chloroflexota</taxon>
        <taxon>Ktedonobacteria</taxon>
        <taxon>Ktedonobacterales</taxon>
        <taxon>Ktedonobacteraceae</taxon>
        <taxon>Ktedonobacter</taxon>
    </lineage>
</organism>
<proteinExistence type="predicted"/>